<keyword evidence="9" id="KW-0460">Magnesium</keyword>
<reference evidence="11 12" key="1">
    <citation type="journal article" date="2016" name="Nat. Commun.">
        <title>Thousands of microbial genomes shed light on interconnected biogeochemical processes in an aquifer system.</title>
        <authorList>
            <person name="Anantharaman K."/>
            <person name="Brown C.T."/>
            <person name="Hug L.A."/>
            <person name="Sharon I."/>
            <person name="Castelle C.J."/>
            <person name="Probst A.J."/>
            <person name="Thomas B.C."/>
            <person name="Singh A."/>
            <person name="Wilkins M.J."/>
            <person name="Karaoz U."/>
            <person name="Brodie E.L."/>
            <person name="Williams K.H."/>
            <person name="Hubbard S.S."/>
            <person name="Banfield J.F."/>
        </authorList>
    </citation>
    <scope>NUCLEOTIDE SEQUENCE [LARGE SCALE GENOMIC DNA]</scope>
</reference>
<dbReference type="Gene3D" id="3.40.50.300">
    <property type="entry name" value="P-loop containing nucleotide triphosphate hydrolases"/>
    <property type="match status" value="1"/>
</dbReference>
<evidence type="ECO:0000256" key="1">
    <source>
        <dbReference type="ARBA" id="ARBA00004496"/>
    </source>
</evidence>
<evidence type="ECO:0000256" key="10">
    <source>
        <dbReference type="ARBA" id="ARBA00032441"/>
    </source>
</evidence>
<dbReference type="GO" id="GO:0002949">
    <property type="term" value="P:tRNA threonylcarbamoyladenosine modification"/>
    <property type="evidence" value="ECO:0007669"/>
    <property type="project" value="InterPro"/>
</dbReference>
<proteinExistence type="inferred from homology"/>
<keyword evidence="11" id="KW-0808">Transferase</keyword>
<comment type="similarity">
    <text evidence="2">Belongs to the TsaE family.</text>
</comment>
<dbReference type="GO" id="GO:0046872">
    <property type="term" value="F:metal ion binding"/>
    <property type="evidence" value="ECO:0007669"/>
    <property type="project" value="UniProtKB-KW"/>
</dbReference>
<dbReference type="GO" id="GO:0005524">
    <property type="term" value="F:ATP binding"/>
    <property type="evidence" value="ECO:0007669"/>
    <property type="project" value="UniProtKB-KW"/>
</dbReference>
<comment type="subcellular location">
    <subcellularLocation>
        <location evidence="1">Cytoplasm</location>
    </subcellularLocation>
</comment>
<dbReference type="PANTHER" id="PTHR33540:SF2">
    <property type="entry name" value="TRNA THREONYLCARBAMOYLADENOSINE BIOSYNTHESIS PROTEIN TSAE"/>
    <property type="match status" value="1"/>
</dbReference>
<evidence type="ECO:0000313" key="12">
    <source>
        <dbReference type="Proteomes" id="UP000178370"/>
    </source>
</evidence>
<evidence type="ECO:0000256" key="2">
    <source>
        <dbReference type="ARBA" id="ARBA00007599"/>
    </source>
</evidence>
<dbReference type="InterPro" id="IPR027417">
    <property type="entry name" value="P-loop_NTPase"/>
</dbReference>
<dbReference type="Pfam" id="PF02367">
    <property type="entry name" value="TsaE"/>
    <property type="match status" value="1"/>
</dbReference>
<dbReference type="SUPFAM" id="SSF52540">
    <property type="entry name" value="P-loop containing nucleoside triphosphate hydrolases"/>
    <property type="match status" value="1"/>
</dbReference>
<dbReference type="GO" id="GO:0005737">
    <property type="term" value="C:cytoplasm"/>
    <property type="evidence" value="ECO:0007669"/>
    <property type="project" value="UniProtKB-SubCell"/>
</dbReference>
<organism evidence="11 12">
    <name type="scientific">Candidatus Kaiserbacteria bacterium RIFCSPHIGHO2_01_FULL_54_36</name>
    <dbReference type="NCBI Taxonomy" id="1798482"/>
    <lineage>
        <taxon>Bacteria</taxon>
        <taxon>Candidatus Kaiseribacteriota</taxon>
    </lineage>
</organism>
<keyword evidence="7" id="KW-0547">Nucleotide-binding</keyword>
<accession>A0A1F6CNZ8</accession>
<dbReference type="AlphaFoldDB" id="A0A1F6CNZ8"/>
<evidence type="ECO:0000256" key="4">
    <source>
        <dbReference type="ARBA" id="ARBA00022490"/>
    </source>
</evidence>
<keyword evidence="8" id="KW-0067">ATP-binding</keyword>
<dbReference type="EMBL" id="MFKV01000005">
    <property type="protein sequence ID" value="OGG50923.1"/>
    <property type="molecule type" value="Genomic_DNA"/>
</dbReference>
<gene>
    <name evidence="11" type="ORF">A2763_02700</name>
</gene>
<dbReference type="NCBIfam" id="TIGR00150">
    <property type="entry name" value="T6A_YjeE"/>
    <property type="match status" value="1"/>
</dbReference>
<evidence type="ECO:0000256" key="8">
    <source>
        <dbReference type="ARBA" id="ARBA00022840"/>
    </source>
</evidence>
<keyword evidence="5" id="KW-0819">tRNA processing</keyword>
<dbReference type="GO" id="GO:0016740">
    <property type="term" value="F:transferase activity"/>
    <property type="evidence" value="ECO:0007669"/>
    <property type="project" value="UniProtKB-KW"/>
</dbReference>
<sequence>MKRTRTAEEMQQYAIEVVSSLSPQERSATVVALSGELGAGKTTFVQGAAKALGITEQVTSPTFVLEKIYQLEGQPFDKAQGKKFERLIHIDAYRLKSAHELEILGWETLLQDPANLILIEWPERVQEAIPKDAILITFDISADERIITLTYVEKKEN</sequence>
<evidence type="ECO:0000256" key="3">
    <source>
        <dbReference type="ARBA" id="ARBA00019010"/>
    </source>
</evidence>
<evidence type="ECO:0000256" key="9">
    <source>
        <dbReference type="ARBA" id="ARBA00022842"/>
    </source>
</evidence>
<keyword evidence="4" id="KW-0963">Cytoplasm</keyword>
<dbReference type="STRING" id="1798482.A2763_02700"/>
<evidence type="ECO:0000313" key="11">
    <source>
        <dbReference type="EMBL" id="OGG50923.1"/>
    </source>
</evidence>
<evidence type="ECO:0000256" key="6">
    <source>
        <dbReference type="ARBA" id="ARBA00022723"/>
    </source>
</evidence>
<comment type="caution">
    <text evidence="11">The sequence shown here is derived from an EMBL/GenBank/DDBJ whole genome shotgun (WGS) entry which is preliminary data.</text>
</comment>
<keyword evidence="6" id="KW-0479">Metal-binding</keyword>
<dbReference type="PANTHER" id="PTHR33540">
    <property type="entry name" value="TRNA THREONYLCARBAMOYLADENOSINE BIOSYNTHESIS PROTEIN TSAE"/>
    <property type="match status" value="1"/>
</dbReference>
<dbReference type="InterPro" id="IPR003442">
    <property type="entry name" value="T6A_TsaE"/>
</dbReference>
<name>A0A1F6CNZ8_9BACT</name>
<evidence type="ECO:0000256" key="7">
    <source>
        <dbReference type="ARBA" id="ARBA00022741"/>
    </source>
</evidence>
<protein>
    <recommendedName>
        <fullName evidence="3">tRNA threonylcarbamoyladenosine biosynthesis protein TsaE</fullName>
    </recommendedName>
    <alternativeName>
        <fullName evidence="10">t(6)A37 threonylcarbamoyladenosine biosynthesis protein TsaE</fullName>
    </alternativeName>
</protein>
<evidence type="ECO:0000256" key="5">
    <source>
        <dbReference type="ARBA" id="ARBA00022694"/>
    </source>
</evidence>
<dbReference type="Proteomes" id="UP000178370">
    <property type="component" value="Unassembled WGS sequence"/>
</dbReference>